<dbReference type="InterPro" id="IPR020449">
    <property type="entry name" value="Tscrpt_reg_AraC-type_HTH"/>
</dbReference>
<keyword evidence="3" id="KW-0804">Transcription</keyword>
<accession>A0ABU3L9M7</accession>
<organism evidence="5 6">
    <name type="scientific">Pricia mediterranea</name>
    <dbReference type="NCBI Taxonomy" id="3076079"/>
    <lineage>
        <taxon>Bacteria</taxon>
        <taxon>Pseudomonadati</taxon>
        <taxon>Bacteroidota</taxon>
        <taxon>Flavobacteriia</taxon>
        <taxon>Flavobacteriales</taxon>
        <taxon>Flavobacteriaceae</taxon>
        <taxon>Pricia</taxon>
    </lineage>
</organism>
<dbReference type="RefSeq" id="WP_314016710.1">
    <property type="nucleotide sequence ID" value="NZ_JAVTTP010000001.1"/>
</dbReference>
<gene>
    <name evidence="5" type="ORF">RQM65_17380</name>
</gene>
<dbReference type="Proteomes" id="UP001250656">
    <property type="component" value="Unassembled WGS sequence"/>
</dbReference>
<dbReference type="SMART" id="SM00342">
    <property type="entry name" value="HTH_ARAC"/>
    <property type="match status" value="1"/>
</dbReference>
<dbReference type="PROSITE" id="PS00041">
    <property type="entry name" value="HTH_ARAC_FAMILY_1"/>
    <property type="match status" value="1"/>
</dbReference>
<dbReference type="PROSITE" id="PS01124">
    <property type="entry name" value="HTH_ARAC_FAMILY_2"/>
    <property type="match status" value="1"/>
</dbReference>
<proteinExistence type="predicted"/>
<dbReference type="InterPro" id="IPR018062">
    <property type="entry name" value="HTH_AraC-typ_CS"/>
</dbReference>
<dbReference type="PRINTS" id="PR00032">
    <property type="entry name" value="HTHARAC"/>
</dbReference>
<evidence type="ECO:0000256" key="2">
    <source>
        <dbReference type="ARBA" id="ARBA00023125"/>
    </source>
</evidence>
<evidence type="ECO:0000313" key="6">
    <source>
        <dbReference type="Proteomes" id="UP001250656"/>
    </source>
</evidence>
<keyword evidence="2" id="KW-0238">DNA-binding</keyword>
<dbReference type="SUPFAM" id="SSF46689">
    <property type="entry name" value="Homeodomain-like"/>
    <property type="match status" value="2"/>
</dbReference>
<comment type="caution">
    <text evidence="5">The sequence shown here is derived from an EMBL/GenBank/DDBJ whole genome shotgun (WGS) entry which is preliminary data.</text>
</comment>
<reference evidence="5 6" key="1">
    <citation type="submission" date="2023-09" db="EMBL/GenBank/DDBJ databases">
        <title>Novel taxa isolated from Blanes Bay.</title>
        <authorList>
            <person name="Rey-Velasco X."/>
            <person name="Lucena T."/>
        </authorList>
    </citation>
    <scope>NUCLEOTIDE SEQUENCE [LARGE SCALE GENOMIC DNA]</scope>
    <source>
        <strain evidence="5 6">S334</strain>
    </source>
</reference>
<protein>
    <submittedName>
        <fullName evidence="5">AraC family transcriptional regulator</fullName>
    </submittedName>
</protein>
<dbReference type="InterPro" id="IPR018060">
    <property type="entry name" value="HTH_AraC"/>
</dbReference>
<evidence type="ECO:0000256" key="3">
    <source>
        <dbReference type="ARBA" id="ARBA00023163"/>
    </source>
</evidence>
<evidence type="ECO:0000259" key="4">
    <source>
        <dbReference type="PROSITE" id="PS01124"/>
    </source>
</evidence>
<dbReference type="Gene3D" id="1.10.10.60">
    <property type="entry name" value="Homeodomain-like"/>
    <property type="match status" value="1"/>
</dbReference>
<dbReference type="InterPro" id="IPR009057">
    <property type="entry name" value="Homeodomain-like_sf"/>
</dbReference>
<dbReference type="PANTHER" id="PTHR47893:SF1">
    <property type="entry name" value="REGULATORY PROTEIN PCHR"/>
    <property type="match status" value="1"/>
</dbReference>
<dbReference type="InterPro" id="IPR053142">
    <property type="entry name" value="PchR_regulatory_protein"/>
</dbReference>
<evidence type="ECO:0000313" key="5">
    <source>
        <dbReference type="EMBL" id="MDT7830444.1"/>
    </source>
</evidence>
<feature type="domain" description="HTH araC/xylS-type" evidence="4">
    <location>
        <begin position="241"/>
        <end position="339"/>
    </location>
</feature>
<dbReference type="Pfam" id="PF12833">
    <property type="entry name" value="HTH_18"/>
    <property type="match status" value="1"/>
</dbReference>
<evidence type="ECO:0000256" key="1">
    <source>
        <dbReference type="ARBA" id="ARBA00023015"/>
    </source>
</evidence>
<keyword evidence="6" id="KW-1185">Reference proteome</keyword>
<dbReference type="PANTHER" id="PTHR47893">
    <property type="entry name" value="REGULATORY PROTEIN PCHR"/>
    <property type="match status" value="1"/>
</dbReference>
<keyword evidence="1" id="KW-0805">Transcription regulation</keyword>
<name>A0ABU3L9M7_9FLAO</name>
<sequence length="342" mass="39462">MKNFGQLGSMETEHTTPRISLTLGKITESHFNQGKRLKQCDASGTYDLKTKIDSNGIQIVFKEILFDFFKVAVGTFNATKTVQLDYTFIGETVQMVFLPKGNATMFTLDRKYHFKSNECNIFFGTDAEGTLILEKGENSFFLVDIQKDFFIKNFPRYKNFEDFRKQIQNDQAGFVRNENMSITPEMLLLINAVRHCRCNDHFRKIHMHAKVMELLLVQLDLFKVNVERTEQVSPCNMTKMQIARNYLSENFRDPMTLSELSKKIGTNEFLLKRDFKSLFGTTVFGYVADIRMKKAKTLLLQGEFSIGQISDEVGYKNPQHFSTAFKRKFGMPPSAIKSSHKN</sequence>
<dbReference type="EMBL" id="JAVTTP010000001">
    <property type="protein sequence ID" value="MDT7830444.1"/>
    <property type="molecule type" value="Genomic_DNA"/>
</dbReference>